<dbReference type="InterPro" id="IPR052523">
    <property type="entry name" value="Trichothecene_AcTrans"/>
</dbReference>
<dbReference type="InterPro" id="IPR000182">
    <property type="entry name" value="GNAT_dom"/>
</dbReference>
<dbReference type="Proteomes" id="UP001305779">
    <property type="component" value="Unassembled WGS sequence"/>
</dbReference>
<organism evidence="2 3">
    <name type="scientific">Zasmidium cellare</name>
    <name type="common">Wine cellar mold</name>
    <name type="synonym">Racodium cellare</name>
    <dbReference type="NCBI Taxonomy" id="395010"/>
    <lineage>
        <taxon>Eukaryota</taxon>
        <taxon>Fungi</taxon>
        <taxon>Dikarya</taxon>
        <taxon>Ascomycota</taxon>
        <taxon>Pezizomycotina</taxon>
        <taxon>Dothideomycetes</taxon>
        <taxon>Dothideomycetidae</taxon>
        <taxon>Mycosphaerellales</taxon>
        <taxon>Mycosphaerellaceae</taxon>
        <taxon>Zasmidium</taxon>
    </lineage>
</organism>
<evidence type="ECO:0000313" key="2">
    <source>
        <dbReference type="EMBL" id="KAK4494586.1"/>
    </source>
</evidence>
<evidence type="ECO:0000259" key="1">
    <source>
        <dbReference type="PROSITE" id="PS51186"/>
    </source>
</evidence>
<gene>
    <name evidence="2" type="ORF">PRZ48_013942</name>
</gene>
<sequence length="279" mass="31339">MAGITINNNDNIIPSLEAERAALDSVAAELGVHERSAAAAKVASAPITTTLSGDHGVRVLTLAEYKQAGLTLAEAFKKDHTSLYFTHTPDRSDWSEQQKWELHLKMMEYITYAHLLKGLVVSAGPNYDCVALWMPPGQNMDDIFTILRSGLWRLSYQLSREGRKRFFDEFLPLLNDTKAQVLGPRDASSWYLVYIGTKPSSQGKGYAKAAIEYVTKMADDNGQACYLESSHASNRKMYERRGFEVRKEVFLQRETVNVQLDIMVREPVRRDGDSGVEVL</sequence>
<protein>
    <recommendedName>
        <fullName evidence="1">N-acetyltransferase domain-containing protein</fullName>
    </recommendedName>
</protein>
<dbReference type="Gene3D" id="3.40.630.30">
    <property type="match status" value="1"/>
</dbReference>
<accession>A0ABR0E010</accession>
<comment type="caution">
    <text evidence="2">The sequence shown here is derived from an EMBL/GenBank/DDBJ whole genome shotgun (WGS) entry which is preliminary data.</text>
</comment>
<dbReference type="EMBL" id="JAXOVC010000013">
    <property type="protein sequence ID" value="KAK4494586.1"/>
    <property type="molecule type" value="Genomic_DNA"/>
</dbReference>
<keyword evidence="3" id="KW-1185">Reference proteome</keyword>
<dbReference type="PANTHER" id="PTHR42791">
    <property type="entry name" value="GNAT FAMILY ACETYLTRANSFERASE"/>
    <property type="match status" value="1"/>
</dbReference>
<proteinExistence type="predicted"/>
<dbReference type="CDD" id="cd04301">
    <property type="entry name" value="NAT_SF"/>
    <property type="match status" value="1"/>
</dbReference>
<dbReference type="Pfam" id="PF00583">
    <property type="entry name" value="Acetyltransf_1"/>
    <property type="match status" value="1"/>
</dbReference>
<dbReference type="PANTHER" id="PTHR42791:SF1">
    <property type="entry name" value="N-ACETYLTRANSFERASE DOMAIN-CONTAINING PROTEIN"/>
    <property type="match status" value="1"/>
</dbReference>
<reference evidence="2 3" key="1">
    <citation type="journal article" date="2023" name="G3 (Bethesda)">
        <title>A chromosome-level genome assembly of Zasmidium syzygii isolated from banana leaves.</title>
        <authorList>
            <person name="van Westerhoven A.C."/>
            <person name="Mehrabi R."/>
            <person name="Talebi R."/>
            <person name="Steentjes M.B.F."/>
            <person name="Corcolon B."/>
            <person name="Chong P.A."/>
            <person name="Kema G.H.J."/>
            <person name="Seidl M.F."/>
        </authorList>
    </citation>
    <scope>NUCLEOTIDE SEQUENCE [LARGE SCALE GENOMIC DNA]</scope>
    <source>
        <strain evidence="2 3">P124</strain>
    </source>
</reference>
<name>A0ABR0E010_ZASCE</name>
<dbReference type="SUPFAM" id="SSF55729">
    <property type="entry name" value="Acyl-CoA N-acyltransferases (Nat)"/>
    <property type="match status" value="1"/>
</dbReference>
<evidence type="ECO:0000313" key="3">
    <source>
        <dbReference type="Proteomes" id="UP001305779"/>
    </source>
</evidence>
<dbReference type="InterPro" id="IPR016181">
    <property type="entry name" value="Acyl_CoA_acyltransferase"/>
</dbReference>
<dbReference type="PROSITE" id="PS51186">
    <property type="entry name" value="GNAT"/>
    <property type="match status" value="1"/>
</dbReference>
<feature type="domain" description="N-acetyltransferase" evidence="1">
    <location>
        <begin position="130"/>
        <end position="265"/>
    </location>
</feature>